<evidence type="ECO:0000259" key="6">
    <source>
        <dbReference type="Pfam" id="PF04932"/>
    </source>
</evidence>
<evidence type="ECO:0000256" key="3">
    <source>
        <dbReference type="ARBA" id="ARBA00022989"/>
    </source>
</evidence>
<reference evidence="7 8" key="1">
    <citation type="submission" date="2018-08" db="EMBL/GenBank/DDBJ databases">
        <title>Recombination of ecologically and evolutionarily significant loci maintains genetic cohesion in the Pseudomonas syringae species complex.</title>
        <authorList>
            <person name="Dillon M."/>
            <person name="Thakur S."/>
            <person name="Almeida R.N.D."/>
            <person name="Weir B.S."/>
            <person name="Guttman D.S."/>
        </authorList>
    </citation>
    <scope>NUCLEOTIDE SEQUENCE [LARGE SCALE GENOMIC DNA]</scope>
    <source>
        <strain evidence="7 8">1089_5</strain>
    </source>
</reference>
<protein>
    <submittedName>
        <fullName evidence="7">Pilin glycosylation enzyme</fullName>
    </submittedName>
</protein>
<dbReference type="PANTHER" id="PTHR37422">
    <property type="entry name" value="TEICHURONIC ACID BIOSYNTHESIS PROTEIN TUAE"/>
    <property type="match status" value="1"/>
</dbReference>
<evidence type="ECO:0000256" key="2">
    <source>
        <dbReference type="ARBA" id="ARBA00022692"/>
    </source>
</evidence>
<feature type="transmembrane region" description="Helical" evidence="5">
    <location>
        <begin position="276"/>
        <end position="299"/>
    </location>
</feature>
<keyword evidence="4 5" id="KW-0472">Membrane</keyword>
<feature type="transmembrane region" description="Helical" evidence="5">
    <location>
        <begin position="451"/>
        <end position="472"/>
    </location>
</feature>
<feature type="transmembrane region" description="Helical" evidence="5">
    <location>
        <begin position="35"/>
        <end position="56"/>
    </location>
</feature>
<feature type="transmembrane region" description="Helical" evidence="5">
    <location>
        <begin position="421"/>
        <end position="439"/>
    </location>
</feature>
<evidence type="ECO:0000256" key="5">
    <source>
        <dbReference type="SAM" id="Phobius"/>
    </source>
</evidence>
<dbReference type="GO" id="GO:0016020">
    <property type="term" value="C:membrane"/>
    <property type="evidence" value="ECO:0007669"/>
    <property type="project" value="UniProtKB-SubCell"/>
</dbReference>
<name>A0A3M3RPA9_9PSED</name>
<dbReference type="AlphaFoldDB" id="A0A3M3RPA9"/>
<evidence type="ECO:0000256" key="1">
    <source>
        <dbReference type="ARBA" id="ARBA00004141"/>
    </source>
</evidence>
<sequence length="509" mass="56200">MTWCINLNNYLADAKCACKKEQACEGFCFVSELSFILLAVLRSHAFFLTCCTVLFVSAYTDGFASHDVQRLGQCGIGMMSLAFLFFHRVMKATSSGVFLFWVKVAFQGLLLVGLMSSLMAHQPTWALTELSTLLLSCAIATAFARQRQHHGARLDRAFIGFVILICTVKTIQFLSASAAAFLSSAPTLDTDLLLDGFSNKRFYGQFQTFTLPLLVLPLLLTSTRRSIKVGLFCLTSLWWMIAISGGTRGTWLGMAAAVAVTFCLGRAGRRWAVWQLGAASTGLLLFTLLFSVLPGLLGIEVSNFAGDRLTTSLSAREILWQQAWEMIKERPLLGFGPMHFADIWNAVAAHPHQAILQWACEWGIPSTLCVAGLALYGLSTTAVLVHKRALSLEPVDLMRLCLFASLVGALTQSMVDGVIVMPYSQLWLAIIVGWLLALHEWQTAPRPASVALSRAWLLCLTLATGMILYTIVRDLPDMDTRRQQFSEDFGGRYLPRFWMQGVIAQPPAR</sequence>
<keyword evidence="2 5" id="KW-0812">Transmembrane</keyword>
<dbReference type="EMBL" id="RBPL01000055">
    <property type="protein sequence ID" value="RMN98155.1"/>
    <property type="molecule type" value="Genomic_DNA"/>
</dbReference>
<evidence type="ECO:0000313" key="7">
    <source>
        <dbReference type="EMBL" id="RMN98155.1"/>
    </source>
</evidence>
<dbReference type="PANTHER" id="PTHR37422:SF13">
    <property type="entry name" value="LIPOPOLYSACCHARIDE BIOSYNTHESIS PROTEIN PA4999-RELATED"/>
    <property type="match status" value="1"/>
</dbReference>
<feature type="transmembrane region" description="Helical" evidence="5">
    <location>
        <begin position="362"/>
        <end position="385"/>
    </location>
</feature>
<dbReference type="InterPro" id="IPR007016">
    <property type="entry name" value="O-antigen_ligase-rel_domated"/>
</dbReference>
<feature type="transmembrane region" description="Helical" evidence="5">
    <location>
        <begin position="227"/>
        <end position="245"/>
    </location>
</feature>
<keyword evidence="3 5" id="KW-1133">Transmembrane helix</keyword>
<accession>A0A3M3RPA9</accession>
<evidence type="ECO:0000256" key="4">
    <source>
        <dbReference type="ARBA" id="ARBA00023136"/>
    </source>
</evidence>
<feature type="transmembrane region" description="Helical" evidence="5">
    <location>
        <begin position="202"/>
        <end position="220"/>
    </location>
</feature>
<organism evidence="7 8">
    <name type="scientific">Pseudomonas syringae pv. apii</name>
    <dbReference type="NCBI Taxonomy" id="81036"/>
    <lineage>
        <taxon>Bacteria</taxon>
        <taxon>Pseudomonadati</taxon>
        <taxon>Pseudomonadota</taxon>
        <taxon>Gammaproteobacteria</taxon>
        <taxon>Pseudomonadales</taxon>
        <taxon>Pseudomonadaceae</taxon>
        <taxon>Pseudomonas</taxon>
    </lineage>
</organism>
<feature type="transmembrane region" description="Helical" evidence="5">
    <location>
        <begin position="98"/>
        <end position="119"/>
    </location>
</feature>
<feature type="transmembrane region" description="Helical" evidence="5">
    <location>
        <begin position="68"/>
        <end position="86"/>
    </location>
</feature>
<dbReference type="Proteomes" id="UP000278062">
    <property type="component" value="Unassembled WGS sequence"/>
</dbReference>
<dbReference type="Pfam" id="PF04932">
    <property type="entry name" value="Wzy_C"/>
    <property type="match status" value="1"/>
</dbReference>
<gene>
    <name evidence="7" type="ORF">ALQ49_100692</name>
</gene>
<comment type="caution">
    <text evidence="7">The sequence shown here is derived from an EMBL/GenBank/DDBJ whole genome shotgun (WGS) entry which is preliminary data.</text>
</comment>
<feature type="transmembrane region" description="Helical" evidence="5">
    <location>
        <begin position="157"/>
        <end position="182"/>
    </location>
</feature>
<feature type="transmembrane region" description="Helical" evidence="5">
    <location>
        <begin position="125"/>
        <end position="145"/>
    </location>
</feature>
<evidence type="ECO:0000313" key="8">
    <source>
        <dbReference type="Proteomes" id="UP000278062"/>
    </source>
</evidence>
<feature type="domain" description="O-antigen ligase-related" evidence="6">
    <location>
        <begin position="240"/>
        <end position="370"/>
    </location>
</feature>
<comment type="subcellular location">
    <subcellularLocation>
        <location evidence="1">Membrane</location>
        <topology evidence="1">Multi-pass membrane protein</topology>
    </subcellularLocation>
</comment>
<dbReference type="InterPro" id="IPR051533">
    <property type="entry name" value="WaaL-like"/>
</dbReference>
<proteinExistence type="predicted"/>